<accession>A0ABQ2IIW0</accession>
<evidence type="ECO:0000313" key="1">
    <source>
        <dbReference type="EMBL" id="GGN08099.1"/>
    </source>
</evidence>
<reference evidence="2" key="1">
    <citation type="journal article" date="2019" name="Int. J. Syst. Evol. Microbiol.">
        <title>The Global Catalogue of Microorganisms (GCM) 10K type strain sequencing project: providing services to taxonomists for standard genome sequencing and annotation.</title>
        <authorList>
            <consortium name="The Broad Institute Genomics Platform"/>
            <consortium name="The Broad Institute Genome Sequencing Center for Infectious Disease"/>
            <person name="Wu L."/>
            <person name="Ma J."/>
        </authorList>
    </citation>
    <scope>NUCLEOTIDE SEQUENCE [LARGE SCALE GENOMIC DNA]</scope>
    <source>
        <strain evidence="2">CGMCC 1.6375</strain>
    </source>
</reference>
<dbReference type="Proteomes" id="UP000632339">
    <property type="component" value="Unassembled WGS sequence"/>
</dbReference>
<keyword evidence="2" id="KW-1185">Reference proteome</keyword>
<protein>
    <submittedName>
        <fullName evidence="1">Uncharacterized protein</fullName>
    </submittedName>
</protein>
<proteinExistence type="predicted"/>
<evidence type="ECO:0000313" key="2">
    <source>
        <dbReference type="Proteomes" id="UP000632339"/>
    </source>
</evidence>
<gene>
    <name evidence="1" type="ORF">GCM10010967_49660</name>
</gene>
<name>A0ABQ2IIW0_9BACT</name>
<dbReference type="EMBL" id="BMLI01000003">
    <property type="protein sequence ID" value="GGN08099.1"/>
    <property type="molecule type" value="Genomic_DNA"/>
</dbReference>
<comment type="caution">
    <text evidence="1">The sequence shown here is derived from an EMBL/GenBank/DDBJ whole genome shotgun (WGS) entry which is preliminary data.</text>
</comment>
<sequence length="94" mass="11269">MLVSKARDALDFKNNLVKDNEVREKFMREQNPSEKHRVLFFTLVKHAFLPEKYFQCILVNNFKKAMTKLSVHLDAFAYNSVRFLFINDFHLEQD</sequence>
<organism evidence="1 2">
    <name type="scientific">Dyadobacter beijingensis</name>
    <dbReference type="NCBI Taxonomy" id="365489"/>
    <lineage>
        <taxon>Bacteria</taxon>
        <taxon>Pseudomonadati</taxon>
        <taxon>Bacteroidota</taxon>
        <taxon>Cytophagia</taxon>
        <taxon>Cytophagales</taxon>
        <taxon>Spirosomataceae</taxon>
        <taxon>Dyadobacter</taxon>
    </lineage>
</organism>